<keyword evidence="1 3" id="KW-0378">Hydrolase</keyword>
<sequence>MVNKETWSTRYARPELHLGFRSRCVLVCLRWIVRPLLAFVIRGGERRVAKAQLNLAARFPRNGQLANFDYQILGDNERAVPGHILGEPFAPSDKPVLLWLHGGAFVLPALPDGHLTFVQRLCRSLDADAFVPDYRLAPANPYPAGLDDCERAYRFLLNAGIDPQRIVIGGESAGGNLLVALLFRIRKAGLPMPACAVPVSPVLDLARLHGAASRSVYARTDAMLPLADLARARDWYVGEADASCPEISPLMGECKGLPPLLIFSGSSELLADDSALLARKASAAGVEVELAQWPGMPHAFPLLEDWMPEARQARDDMTAFIKQHLTDNRNTEIT</sequence>
<dbReference type="EMBL" id="JAUMIS010000001">
    <property type="protein sequence ID" value="MDO3721661.1"/>
    <property type="molecule type" value="Genomic_DNA"/>
</dbReference>
<dbReference type="Gene3D" id="3.40.50.1820">
    <property type="entry name" value="alpha/beta hydrolase"/>
    <property type="match status" value="1"/>
</dbReference>
<evidence type="ECO:0000313" key="3">
    <source>
        <dbReference type="EMBL" id="MDO3721661.1"/>
    </source>
</evidence>
<feature type="domain" description="Alpha/beta hydrolase fold-3" evidence="2">
    <location>
        <begin position="97"/>
        <end position="301"/>
    </location>
</feature>
<dbReference type="Proteomes" id="UP001168640">
    <property type="component" value="Unassembled WGS sequence"/>
</dbReference>
<dbReference type="Pfam" id="PF07859">
    <property type="entry name" value="Abhydrolase_3"/>
    <property type="match status" value="1"/>
</dbReference>
<dbReference type="InterPro" id="IPR013094">
    <property type="entry name" value="AB_hydrolase_3"/>
</dbReference>
<dbReference type="RefSeq" id="WP_302909504.1">
    <property type="nucleotide sequence ID" value="NZ_JAUMIS010000001.1"/>
</dbReference>
<organism evidence="3 4">
    <name type="scientific">Marinobacter suaedae</name>
    <dbReference type="NCBI Taxonomy" id="3057675"/>
    <lineage>
        <taxon>Bacteria</taxon>
        <taxon>Pseudomonadati</taxon>
        <taxon>Pseudomonadota</taxon>
        <taxon>Gammaproteobacteria</taxon>
        <taxon>Pseudomonadales</taxon>
        <taxon>Marinobacteraceae</taxon>
        <taxon>Marinobacter</taxon>
    </lineage>
</organism>
<accession>A0ABT8W0F4</accession>
<proteinExistence type="predicted"/>
<evidence type="ECO:0000256" key="1">
    <source>
        <dbReference type="ARBA" id="ARBA00022801"/>
    </source>
</evidence>
<name>A0ABT8W0F4_9GAMM</name>
<evidence type="ECO:0000259" key="2">
    <source>
        <dbReference type="Pfam" id="PF07859"/>
    </source>
</evidence>
<dbReference type="SUPFAM" id="SSF53474">
    <property type="entry name" value="alpha/beta-Hydrolases"/>
    <property type="match status" value="1"/>
</dbReference>
<keyword evidence="4" id="KW-1185">Reference proteome</keyword>
<dbReference type="PANTHER" id="PTHR48081">
    <property type="entry name" value="AB HYDROLASE SUPERFAMILY PROTEIN C4A8.06C"/>
    <property type="match status" value="1"/>
</dbReference>
<reference evidence="3" key="1">
    <citation type="submission" date="2023-07" db="EMBL/GenBank/DDBJ databases">
        <title>Marinobacter sp. chi1 genome sequencing and assembly.</title>
        <authorList>
            <person name="Park S."/>
        </authorList>
    </citation>
    <scope>NUCLEOTIDE SEQUENCE</scope>
    <source>
        <strain evidence="3">Chi1</strain>
    </source>
</reference>
<dbReference type="InterPro" id="IPR029058">
    <property type="entry name" value="AB_hydrolase_fold"/>
</dbReference>
<gene>
    <name evidence="3" type="ORF">QVZ43_07975</name>
</gene>
<dbReference type="PANTHER" id="PTHR48081:SF8">
    <property type="entry name" value="ALPHA_BETA HYDROLASE FOLD-3 DOMAIN-CONTAINING PROTEIN-RELATED"/>
    <property type="match status" value="1"/>
</dbReference>
<comment type="caution">
    <text evidence="3">The sequence shown here is derived from an EMBL/GenBank/DDBJ whole genome shotgun (WGS) entry which is preliminary data.</text>
</comment>
<dbReference type="GO" id="GO:0016787">
    <property type="term" value="F:hydrolase activity"/>
    <property type="evidence" value="ECO:0007669"/>
    <property type="project" value="UniProtKB-KW"/>
</dbReference>
<dbReference type="InterPro" id="IPR050300">
    <property type="entry name" value="GDXG_lipolytic_enzyme"/>
</dbReference>
<protein>
    <submittedName>
        <fullName evidence="3">Alpha/beta hydrolase</fullName>
    </submittedName>
</protein>
<evidence type="ECO:0000313" key="4">
    <source>
        <dbReference type="Proteomes" id="UP001168640"/>
    </source>
</evidence>